<feature type="compositionally biased region" description="Low complexity" evidence="8">
    <location>
        <begin position="754"/>
        <end position="765"/>
    </location>
</feature>
<dbReference type="PANTHER" id="PTHR13142">
    <property type="entry name" value="INNER CENTROMERE PROTEIN"/>
    <property type="match status" value="1"/>
</dbReference>
<feature type="region of interest" description="Disordered" evidence="8">
    <location>
        <begin position="840"/>
        <end position="867"/>
    </location>
</feature>
<evidence type="ECO:0000256" key="8">
    <source>
        <dbReference type="SAM" id="MobiDB-lite"/>
    </source>
</evidence>
<feature type="compositionally biased region" description="Low complexity" evidence="8">
    <location>
        <begin position="729"/>
        <end position="744"/>
    </location>
</feature>
<evidence type="ECO:0000256" key="7">
    <source>
        <dbReference type="ARBA" id="ARBA00023242"/>
    </source>
</evidence>
<keyword evidence="11" id="KW-1185">Reference proteome</keyword>
<feature type="compositionally biased region" description="Basic and acidic residues" evidence="8">
    <location>
        <begin position="192"/>
        <end position="202"/>
    </location>
</feature>
<evidence type="ECO:0000313" key="11">
    <source>
        <dbReference type="Proteomes" id="UP001214415"/>
    </source>
</evidence>
<comment type="similarity">
    <text evidence="3">Belongs to the INCENP family.</text>
</comment>
<dbReference type="GO" id="GO:0005819">
    <property type="term" value="C:spindle"/>
    <property type="evidence" value="ECO:0007669"/>
    <property type="project" value="UniProtKB-SubCell"/>
</dbReference>
<feature type="compositionally biased region" description="Basic and acidic residues" evidence="8">
    <location>
        <begin position="708"/>
        <end position="719"/>
    </location>
</feature>
<dbReference type="EMBL" id="CP119901">
    <property type="protein sequence ID" value="WFD22391.1"/>
    <property type="molecule type" value="Genomic_DNA"/>
</dbReference>
<dbReference type="Pfam" id="PF03941">
    <property type="entry name" value="INCENP_ARK-bind"/>
    <property type="match status" value="1"/>
</dbReference>
<feature type="compositionally biased region" description="Low complexity" evidence="8">
    <location>
        <begin position="399"/>
        <end position="431"/>
    </location>
</feature>
<proteinExistence type="inferred from homology"/>
<comment type="subcellular location">
    <subcellularLocation>
        <location evidence="2">Cytoplasm</location>
        <location evidence="2">Cytoskeleton</location>
        <location evidence="2">Spindle</location>
    </subcellularLocation>
    <subcellularLocation>
        <location evidence="1">Nucleus</location>
    </subcellularLocation>
</comment>
<evidence type="ECO:0000256" key="1">
    <source>
        <dbReference type="ARBA" id="ARBA00004123"/>
    </source>
</evidence>
<evidence type="ECO:0000256" key="5">
    <source>
        <dbReference type="ARBA" id="ARBA00022829"/>
    </source>
</evidence>
<evidence type="ECO:0000259" key="9">
    <source>
        <dbReference type="Pfam" id="PF03941"/>
    </source>
</evidence>
<feature type="compositionally biased region" description="Low complexity" evidence="8">
    <location>
        <begin position="280"/>
        <end position="294"/>
    </location>
</feature>
<feature type="compositionally biased region" description="Basic and acidic residues" evidence="8">
    <location>
        <begin position="797"/>
        <end position="808"/>
    </location>
</feature>
<feature type="compositionally biased region" description="Basic residues" evidence="8">
    <location>
        <begin position="848"/>
        <end position="857"/>
    </location>
</feature>
<dbReference type="AlphaFoldDB" id="A0AAF0ECZ3"/>
<accession>A0AAF0ECZ3</accession>
<feature type="compositionally biased region" description="Basic and acidic residues" evidence="8">
    <location>
        <begin position="221"/>
        <end position="260"/>
    </location>
</feature>
<reference evidence="10" key="1">
    <citation type="submission" date="2023-03" db="EMBL/GenBank/DDBJ databases">
        <title>Mating type loci evolution in Malassezia.</title>
        <authorList>
            <person name="Coelho M.A."/>
        </authorList>
    </citation>
    <scope>NUCLEOTIDE SEQUENCE</scope>
    <source>
        <strain evidence="10">CBS 12830</strain>
    </source>
</reference>
<keyword evidence="4" id="KW-0963">Cytoplasm</keyword>
<keyword evidence="5" id="KW-0159">Chromosome partition</keyword>
<evidence type="ECO:0000256" key="2">
    <source>
        <dbReference type="ARBA" id="ARBA00004186"/>
    </source>
</evidence>
<sequence>MRNAYVVAQSQLLQLAKQMEFDADLSVWEEEASEKMQEFWEQSHQNVSEFCARVQYVSTSHRSSSMDPLPSLAADVVKSPRKKLESTMVTAVPSAPPSPTPAPRIAVEDKAAASLPVPTEKTAAPPTVPDPKPDSCAPEPETEPEAPPHEAEKPAAPPSVSPEPPVPLPSTTPGNALRTKRTLGTAVLRSTKKPDTTDEPRPPLRPPARFRSSFLNKSLRHAMEEKQAGSSDRDMDDSGHEPSRWDASPRAEPSLDRTEPRAVPGPSLDALRTRLESVRRASTTPATTALSSFPAERRASTLARPPSDTPSKLPPADLGIHGRSSRESSDERRASPAPEPASTKEEHPPQAAESTVVAPTHTASSVHHEPAVTKATGRTESVAATLTAHADPVPSGTEARSAPAPAAAPTEPARPASRASPSRPPSKLASSTTAAANRSPGRERPVARPMRPRTPGASPLRPGKVGTGAAPPFVPPATPTPATNTASMRGPNATRSPGRLPEQKLSPFRVSTKEDSPIRSRLPVSPARMGASKIPSPVRKPVPPVLMRAPSPEMGTASRTMPARPASVADVRSTAPGLGARIKGLLGLSAPSKDEASRPVSPSTRGSDGDEGPVLMPGSFEEGDAAPVRPLSMSTSAVPVAVPKRTSHAGSTPLRPAPLPKKGVPVRPLARPGSTVRVSSATRPAYTYDTEGKRRKLSQRPLNESTNVEERASTEDALKSKLTTAQGHVRTSTQTVRVSSSTARNAPTVSRPWTTTQRSSTLSTQNVFQQAAPPAPSADEEELPDVASEYSDSDDEASIRKRSQEPSWTRGRELEALLLQQATVDPDEIFGCQVGPVPLDTMLPPRKGDRRRMRHRTSSANWSGPDGLAQWEIDRYNERMGIHSARADP</sequence>
<feature type="domain" description="Inner centromere protein ARK-binding" evidence="9">
    <location>
        <begin position="786"/>
        <end position="831"/>
    </location>
</feature>
<dbReference type="InterPro" id="IPR005635">
    <property type="entry name" value="Inner_centromere_prot_ARK-bd"/>
</dbReference>
<feature type="region of interest" description="Disordered" evidence="8">
    <location>
        <begin position="85"/>
        <end position="104"/>
    </location>
</feature>
<dbReference type="Proteomes" id="UP001214415">
    <property type="component" value="Chromosome 2"/>
</dbReference>
<name>A0AAF0ECZ3_9BASI</name>
<feature type="compositionally biased region" description="Pro residues" evidence="8">
    <location>
        <begin position="155"/>
        <end position="170"/>
    </location>
</feature>
<protein>
    <recommendedName>
        <fullName evidence="9">Inner centromere protein ARK-binding domain-containing protein</fullName>
    </recommendedName>
</protein>
<evidence type="ECO:0000313" key="10">
    <source>
        <dbReference type="EMBL" id="WFD22391.1"/>
    </source>
</evidence>
<feature type="region of interest" description="Disordered" evidence="8">
    <location>
        <begin position="113"/>
        <end position="808"/>
    </location>
</feature>
<keyword evidence="6" id="KW-0206">Cytoskeleton</keyword>
<gene>
    <name evidence="10" type="ORF">MEQU1_001061</name>
</gene>
<keyword evidence="7" id="KW-0539">Nucleus</keyword>
<evidence type="ECO:0000256" key="3">
    <source>
        <dbReference type="ARBA" id="ARBA00010042"/>
    </source>
</evidence>
<dbReference type="PANTHER" id="PTHR13142:SF1">
    <property type="entry name" value="INNER CENTROMERE PROTEIN"/>
    <property type="match status" value="1"/>
</dbReference>
<organism evidence="10 11">
    <name type="scientific">Malassezia equina</name>
    <dbReference type="NCBI Taxonomy" id="1381935"/>
    <lineage>
        <taxon>Eukaryota</taxon>
        <taxon>Fungi</taxon>
        <taxon>Dikarya</taxon>
        <taxon>Basidiomycota</taxon>
        <taxon>Ustilaginomycotina</taxon>
        <taxon>Malasseziomycetes</taxon>
        <taxon>Malasseziales</taxon>
        <taxon>Malasseziaceae</taxon>
        <taxon>Malassezia</taxon>
    </lineage>
</organism>
<evidence type="ECO:0000256" key="4">
    <source>
        <dbReference type="ARBA" id="ARBA00022490"/>
    </source>
</evidence>
<evidence type="ECO:0000256" key="6">
    <source>
        <dbReference type="ARBA" id="ARBA00023212"/>
    </source>
</evidence>
<dbReference type="GO" id="GO:0007059">
    <property type="term" value="P:chromosome segregation"/>
    <property type="evidence" value="ECO:0007669"/>
    <property type="project" value="UniProtKB-KW"/>
</dbReference>
<feature type="compositionally biased region" description="Basic and acidic residues" evidence="8">
    <location>
        <begin position="324"/>
        <end position="334"/>
    </location>
</feature>
<dbReference type="GO" id="GO:0005634">
    <property type="term" value="C:nucleus"/>
    <property type="evidence" value="ECO:0007669"/>
    <property type="project" value="UniProtKB-SubCell"/>
</dbReference>